<keyword evidence="4 7" id="KW-1133">Transmembrane helix</keyword>
<accession>A0A9D4K836</accession>
<evidence type="ECO:0000313" key="9">
    <source>
        <dbReference type="Proteomes" id="UP000828390"/>
    </source>
</evidence>
<keyword evidence="9" id="KW-1185">Reference proteome</keyword>
<feature type="transmembrane region" description="Helical" evidence="7">
    <location>
        <begin position="193"/>
        <end position="218"/>
    </location>
</feature>
<dbReference type="InterPro" id="IPR007593">
    <property type="entry name" value="CD225/Dispanin_fam"/>
</dbReference>
<evidence type="ECO:0000256" key="6">
    <source>
        <dbReference type="SAM" id="MobiDB-lite"/>
    </source>
</evidence>
<dbReference type="EMBL" id="JAIWYP010000004">
    <property type="protein sequence ID" value="KAH3834833.1"/>
    <property type="molecule type" value="Genomic_DNA"/>
</dbReference>
<comment type="subcellular location">
    <subcellularLocation>
        <location evidence="1">Membrane</location>
    </subcellularLocation>
</comment>
<keyword evidence="5 7" id="KW-0472">Membrane</keyword>
<evidence type="ECO:0000256" key="2">
    <source>
        <dbReference type="ARBA" id="ARBA00006843"/>
    </source>
</evidence>
<dbReference type="PANTHER" id="PTHR14948">
    <property type="entry name" value="NG5"/>
    <property type="match status" value="1"/>
</dbReference>
<evidence type="ECO:0000256" key="7">
    <source>
        <dbReference type="SAM" id="Phobius"/>
    </source>
</evidence>
<dbReference type="GO" id="GO:0016020">
    <property type="term" value="C:membrane"/>
    <property type="evidence" value="ECO:0007669"/>
    <property type="project" value="UniProtKB-SubCell"/>
</dbReference>
<dbReference type="InterPro" id="IPR051423">
    <property type="entry name" value="CD225/Dispanin"/>
</dbReference>
<evidence type="ECO:0000313" key="8">
    <source>
        <dbReference type="EMBL" id="KAH3834833.1"/>
    </source>
</evidence>
<dbReference type="AlphaFoldDB" id="A0A9D4K836"/>
<feature type="compositionally biased region" description="Basic and acidic residues" evidence="6">
    <location>
        <begin position="19"/>
        <end position="30"/>
    </location>
</feature>
<evidence type="ECO:0000256" key="5">
    <source>
        <dbReference type="ARBA" id="ARBA00023136"/>
    </source>
</evidence>
<name>A0A9D4K836_DREPO</name>
<dbReference type="Proteomes" id="UP000828390">
    <property type="component" value="Unassembled WGS sequence"/>
</dbReference>
<sequence>MSEEKQDLPLLPPPPSYDECSKDYPPRQENKTVPSGYPGTQPTDHAATSGYTGVQSTEFLVQPGFQSGFQVSTGFQQGAPPFFYQGQPQYPMPQPHQNRPYPQVSYSFQQTCEQLIPGQPYNTTQVVVTHTQPVQQPMNVATTTRPPDYMIPAILACMFCFCPLGFTAIIYAHDANRMAMSGNMTGAKFNANAARGLIIASVVAGVGIILVITLVAVLRST</sequence>
<organism evidence="8 9">
    <name type="scientific">Dreissena polymorpha</name>
    <name type="common">Zebra mussel</name>
    <name type="synonym">Mytilus polymorpha</name>
    <dbReference type="NCBI Taxonomy" id="45954"/>
    <lineage>
        <taxon>Eukaryota</taxon>
        <taxon>Metazoa</taxon>
        <taxon>Spiralia</taxon>
        <taxon>Lophotrochozoa</taxon>
        <taxon>Mollusca</taxon>
        <taxon>Bivalvia</taxon>
        <taxon>Autobranchia</taxon>
        <taxon>Heteroconchia</taxon>
        <taxon>Euheterodonta</taxon>
        <taxon>Imparidentia</taxon>
        <taxon>Neoheterodontei</taxon>
        <taxon>Myida</taxon>
        <taxon>Dreissenoidea</taxon>
        <taxon>Dreissenidae</taxon>
        <taxon>Dreissena</taxon>
    </lineage>
</organism>
<proteinExistence type="inferred from homology"/>
<dbReference type="Pfam" id="PF04505">
    <property type="entry name" value="CD225"/>
    <property type="match status" value="1"/>
</dbReference>
<gene>
    <name evidence="8" type="ORF">DPMN_108166</name>
</gene>
<protein>
    <submittedName>
        <fullName evidence="8">Uncharacterized protein</fullName>
    </submittedName>
</protein>
<feature type="transmembrane region" description="Helical" evidence="7">
    <location>
        <begin position="149"/>
        <end position="172"/>
    </location>
</feature>
<reference evidence="8" key="1">
    <citation type="journal article" date="2019" name="bioRxiv">
        <title>The Genome of the Zebra Mussel, Dreissena polymorpha: A Resource for Invasive Species Research.</title>
        <authorList>
            <person name="McCartney M.A."/>
            <person name="Auch B."/>
            <person name="Kono T."/>
            <person name="Mallez S."/>
            <person name="Zhang Y."/>
            <person name="Obille A."/>
            <person name="Becker A."/>
            <person name="Abrahante J.E."/>
            <person name="Garbe J."/>
            <person name="Badalamenti J.P."/>
            <person name="Herman A."/>
            <person name="Mangelson H."/>
            <person name="Liachko I."/>
            <person name="Sullivan S."/>
            <person name="Sone E.D."/>
            <person name="Koren S."/>
            <person name="Silverstein K.A.T."/>
            <person name="Beckman K.B."/>
            <person name="Gohl D.M."/>
        </authorList>
    </citation>
    <scope>NUCLEOTIDE SEQUENCE</scope>
    <source>
        <strain evidence="8">Duluth1</strain>
        <tissue evidence="8">Whole animal</tissue>
    </source>
</reference>
<evidence type="ECO:0000256" key="4">
    <source>
        <dbReference type="ARBA" id="ARBA00022989"/>
    </source>
</evidence>
<dbReference type="PANTHER" id="PTHR14948:SF25">
    <property type="entry name" value="DUF4190 DOMAIN-CONTAINING PROTEIN"/>
    <property type="match status" value="1"/>
</dbReference>
<keyword evidence="3 7" id="KW-0812">Transmembrane</keyword>
<comment type="caution">
    <text evidence="8">The sequence shown here is derived from an EMBL/GenBank/DDBJ whole genome shotgun (WGS) entry which is preliminary data.</text>
</comment>
<comment type="similarity">
    <text evidence="2">Belongs to the CD225/Dispanin family.</text>
</comment>
<reference evidence="8" key="2">
    <citation type="submission" date="2020-11" db="EMBL/GenBank/DDBJ databases">
        <authorList>
            <person name="McCartney M.A."/>
            <person name="Auch B."/>
            <person name="Kono T."/>
            <person name="Mallez S."/>
            <person name="Becker A."/>
            <person name="Gohl D.M."/>
            <person name="Silverstein K.A.T."/>
            <person name="Koren S."/>
            <person name="Bechman K.B."/>
            <person name="Herman A."/>
            <person name="Abrahante J.E."/>
            <person name="Garbe J."/>
        </authorList>
    </citation>
    <scope>NUCLEOTIDE SEQUENCE</scope>
    <source>
        <strain evidence="8">Duluth1</strain>
        <tissue evidence="8">Whole animal</tissue>
    </source>
</reference>
<evidence type="ECO:0000256" key="3">
    <source>
        <dbReference type="ARBA" id="ARBA00022692"/>
    </source>
</evidence>
<evidence type="ECO:0000256" key="1">
    <source>
        <dbReference type="ARBA" id="ARBA00004370"/>
    </source>
</evidence>
<dbReference type="OrthoDB" id="10038436at2759"/>
<feature type="region of interest" description="Disordered" evidence="6">
    <location>
        <begin position="1"/>
        <end position="50"/>
    </location>
</feature>